<reference evidence="1 2" key="1">
    <citation type="submission" date="2020-01" db="EMBL/GenBank/DDBJ databases">
        <authorList>
            <person name="Liu G."/>
            <person name="Liu B."/>
        </authorList>
    </citation>
    <scope>NUCLEOTIDE SEQUENCE [LARGE SCALE GENOMIC DNA]</scope>
    <source>
        <strain evidence="1 2">FJAT-51161</strain>
    </source>
</reference>
<dbReference type="RefSeq" id="WP_053595735.1">
    <property type="nucleotide sequence ID" value="NZ_CP067341.1"/>
</dbReference>
<keyword evidence="2" id="KW-1185">Reference proteome</keyword>
<accession>A0ABX7ALM1</accession>
<evidence type="ECO:0000313" key="2">
    <source>
        <dbReference type="Proteomes" id="UP000596049"/>
    </source>
</evidence>
<sequence length="117" mass="13867">MIEIKEGFGVDNKVWAFTFSKPYQIVPIGENKLGENHLNRRLKKLKEYDTPKYLGNVGSLLPHRYSNIKEIKKEIILVKKFISRKGTDDEEIYYDKEFEVFVIHFDDNENLMVLNKN</sequence>
<name>A0ABX7ALM1_9BACI</name>
<gene>
    <name evidence="1" type="ORF">FJQ98_16250</name>
</gene>
<organism evidence="1 2">
    <name type="scientific">Lysinibacillus agricola</name>
    <dbReference type="NCBI Taxonomy" id="2590012"/>
    <lineage>
        <taxon>Bacteria</taxon>
        <taxon>Bacillati</taxon>
        <taxon>Bacillota</taxon>
        <taxon>Bacilli</taxon>
        <taxon>Bacillales</taxon>
        <taxon>Bacillaceae</taxon>
        <taxon>Lysinibacillus</taxon>
    </lineage>
</organism>
<proteinExistence type="predicted"/>
<evidence type="ECO:0000313" key="1">
    <source>
        <dbReference type="EMBL" id="QQP10797.1"/>
    </source>
</evidence>
<dbReference type="EMBL" id="CP067341">
    <property type="protein sequence ID" value="QQP10797.1"/>
    <property type="molecule type" value="Genomic_DNA"/>
</dbReference>
<dbReference type="Proteomes" id="UP000596049">
    <property type="component" value="Chromosome"/>
</dbReference>
<protein>
    <submittedName>
        <fullName evidence="1">Uncharacterized protein</fullName>
    </submittedName>
</protein>